<reference evidence="3 4" key="1">
    <citation type="submission" date="2014-02" db="EMBL/GenBank/DDBJ databases">
        <authorList>
            <person name="Sears C."/>
            <person name="Carroll K."/>
            <person name="Sack B.R."/>
            <person name="Qadri F."/>
            <person name="Myers L.L."/>
            <person name="Chung G.-T."/>
            <person name="Escheverria P."/>
            <person name="Fraser C.M."/>
            <person name="Sadzewicz L."/>
            <person name="Shefchek K.A."/>
            <person name="Tallon L."/>
            <person name="Das S.P."/>
            <person name="Daugherty S."/>
            <person name="Mongodin E.F."/>
        </authorList>
    </citation>
    <scope>NUCLEOTIDE SEQUENCE [LARGE SCALE GENOMIC DNA]</scope>
    <source>
        <strain evidence="4">3988T(B)14</strain>
    </source>
</reference>
<keyword evidence="1" id="KW-0472">Membrane</keyword>
<dbReference type="RefSeq" id="WP_005817360.1">
    <property type="nucleotide sequence ID" value="NZ_JGCY01000379.1"/>
</dbReference>
<sequence length="537" mass="62656">MKRKYYTWLILLLSATVTQATPSLKDSLQKLLQETKAPIKRVDLLINILDLSDSSPDEPEIARELYTEGKKTDDKMAIGASLSTLTIHYMQNTEKQDSLSLLLNEAERLLKNSTEDGLATYYKMTYKARLLQLAPREERVKICNRIQQELNDRKESETPYEKAERLFLTGVIHYLLTAMTENIDYKNALPYWEEGWELAGSFPPAARKNFTGNLYIMLSVSYRSLKDSKRLIEVSNQYLQRLDDYFSREDVIRRRPYFYKNNLYVLCYQQLMLNHQLIGRQKAHEYYMRYCNYVRHGKGDALLRNKLFFYDLSQNYFSSLGEYPQALAFCDSLIQMVETGKAINTASVMHYKTKAKLLREMGRAEESCQVYDRAMFLADSLTRKEQLSELGEIQVKNEVAQLELEKADIVIRIRNIAFYSTIILIFVVIGFIIYLAISLKRTRKLQKELLHQTHKAQESERMQSSFIRSMYNDVCAPLDHINKQTQRIRITSLSPVQKAECSKQIQESCRQLTSLLDEMLEKAYHESTTESQETPPD</sequence>
<dbReference type="SUPFAM" id="SSF47384">
    <property type="entry name" value="Homodimeric domain of signal transducing histidine kinase"/>
    <property type="match status" value="1"/>
</dbReference>
<dbReference type="InterPro" id="IPR036097">
    <property type="entry name" value="HisK_dim/P_sf"/>
</dbReference>
<name>A0A015SLI7_BACFG</name>
<feature type="transmembrane region" description="Helical" evidence="1">
    <location>
        <begin position="416"/>
        <end position="437"/>
    </location>
</feature>
<evidence type="ECO:0000256" key="2">
    <source>
        <dbReference type="SAM" id="SignalP"/>
    </source>
</evidence>
<dbReference type="Gene3D" id="1.25.40.10">
    <property type="entry name" value="Tetratricopeptide repeat domain"/>
    <property type="match status" value="1"/>
</dbReference>
<evidence type="ECO:0000313" key="4">
    <source>
        <dbReference type="Proteomes" id="UP000020529"/>
    </source>
</evidence>
<proteinExistence type="predicted"/>
<feature type="signal peptide" evidence="2">
    <location>
        <begin position="1"/>
        <end position="20"/>
    </location>
</feature>
<dbReference type="AlphaFoldDB" id="A0A015SLI7"/>
<dbReference type="Gene3D" id="1.10.287.130">
    <property type="match status" value="1"/>
</dbReference>
<dbReference type="PATRIC" id="fig|1339315.3.peg.3799"/>
<dbReference type="Proteomes" id="UP000020529">
    <property type="component" value="Unassembled WGS sequence"/>
</dbReference>
<dbReference type="GO" id="GO:0000155">
    <property type="term" value="F:phosphorelay sensor kinase activity"/>
    <property type="evidence" value="ECO:0007669"/>
    <property type="project" value="InterPro"/>
</dbReference>
<gene>
    <name evidence="3" type="ORF">M124_3133</name>
</gene>
<dbReference type="InterPro" id="IPR011990">
    <property type="entry name" value="TPR-like_helical_dom_sf"/>
</dbReference>
<accession>A0A015SLI7</accession>
<comment type="caution">
    <text evidence="3">The sequence shown here is derived from an EMBL/GenBank/DDBJ whole genome shotgun (WGS) entry which is preliminary data.</text>
</comment>
<protein>
    <recommendedName>
        <fullName evidence="5">Histidine kinase</fullName>
    </recommendedName>
</protein>
<evidence type="ECO:0000313" key="3">
    <source>
        <dbReference type="EMBL" id="EXY73069.1"/>
    </source>
</evidence>
<keyword evidence="2" id="KW-0732">Signal</keyword>
<dbReference type="EMBL" id="JGCY01000379">
    <property type="protein sequence ID" value="EXY73069.1"/>
    <property type="molecule type" value="Genomic_DNA"/>
</dbReference>
<keyword evidence="1" id="KW-0812">Transmembrane</keyword>
<keyword evidence="1" id="KW-1133">Transmembrane helix</keyword>
<evidence type="ECO:0000256" key="1">
    <source>
        <dbReference type="SAM" id="Phobius"/>
    </source>
</evidence>
<evidence type="ECO:0008006" key="5">
    <source>
        <dbReference type="Google" id="ProtNLM"/>
    </source>
</evidence>
<feature type="chain" id="PRO_5001478433" description="Histidine kinase" evidence="2">
    <location>
        <begin position="21"/>
        <end position="537"/>
    </location>
</feature>
<organism evidence="3 4">
    <name type="scientific">Bacteroides fragilis str. 3988T(B)14</name>
    <dbReference type="NCBI Taxonomy" id="1339315"/>
    <lineage>
        <taxon>Bacteria</taxon>
        <taxon>Pseudomonadati</taxon>
        <taxon>Bacteroidota</taxon>
        <taxon>Bacteroidia</taxon>
        <taxon>Bacteroidales</taxon>
        <taxon>Bacteroidaceae</taxon>
        <taxon>Bacteroides</taxon>
    </lineage>
</organism>